<reference evidence="4 5" key="1">
    <citation type="journal article" date="2023" name="BMC Biol.">
        <title>The compact genome of the sponge Oopsacas minuta (Hexactinellida) is lacking key metazoan core genes.</title>
        <authorList>
            <person name="Santini S."/>
            <person name="Schenkelaars Q."/>
            <person name="Jourda C."/>
            <person name="Duchesne M."/>
            <person name="Belahbib H."/>
            <person name="Rocher C."/>
            <person name="Selva M."/>
            <person name="Riesgo A."/>
            <person name="Vervoort M."/>
            <person name="Leys S.P."/>
            <person name="Kodjabachian L."/>
            <person name="Le Bivic A."/>
            <person name="Borchiellini C."/>
            <person name="Claverie J.M."/>
            <person name="Renard E."/>
        </authorList>
    </citation>
    <scope>NUCLEOTIDE SEQUENCE [LARGE SCALE GENOMIC DNA]</scope>
    <source>
        <strain evidence="4">SPO-2</strain>
    </source>
</reference>
<dbReference type="GO" id="GO:0005737">
    <property type="term" value="C:cytoplasm"/>
    <property type="evidence" value="ECO:0007669"/>
    <property type="project" value="UniProtKB-SubCell"/>
</dbReference>
<dbReference type="AlphaFoldDB" id="A0AAV7JDC2"/>
<keyword evidence="5" id="KW-1185">Reference proteome</keyword>
<name>A0AAV7JDC2_9METZ</name>
<dbReference type="Pfam" id="PF16218">
    <property type="entry name" value="Peptidase_C101"/>
    <property type="match status" value="1"/>
</dbReference>
<keyword evidence="3" id="KW-0963">Cytoplasm</keyword>
<dbReference type="EMBL" id="JAKMXF010000354">
    <property type="protein sequence ID" value="KAI6646475.1"/>
    <property type="molecule type" value="Genomic_DNA"/>
</dbReference>
<dbReference type="PANTHER" id="PTHR33662">
    <property type="entry name" value="OTU DEUBIQUITINASE WITH LINEAR LINKAGE-SPECIFICITY A-RELATED"/>
    <property type="match status" value="1"/>
</dbReference>
<proteinExistence type="inferred from homology"/>
<comment type="caution">
    <text evidence="4">The sequence shown here is derived from an EMBL/GenBank/DDBJ whole genome shotgun (WGS) entry which is preliminary data.</text>
</comment>
<organism evidence="4 5">
    <name type="scientific">Oopsacas minuta</name>
    <dbReference type="NCBI Taxonomy" id="111878"/>
    <lineage>
        <taxon>Eukaryota</taxon>
        <taxon>Metazoa</taxon>
        <taxon>Porifera</taxon>
        <taxon>Hexactinellida</taxon>
        <taxon>Hexasterophora</taxon>
        <taxon>Lyssacinosida</taxon>
        <taxon>Leucopsacidae</taxon>
        <taxon>Oopsacas</taxon>
    </lineage>
</organism>
<dbReference type="GO" id="GO:1990108">
    <property type="term" value="P:protein linear deubiquitination"/>
    <property type="evidence" value="ECO:0007669"/>
    <property type="project" value="TreeGrafter"/>
</dbReference>
<dbReference type="Proteomes" id="UP001165289">
    <property type="component" value="Unassembled WGS sequence"/>
</dbReference>
<evidence type="ECO:0000313" key="4">
    <source>
        <dbReference type="EMBL" id="KAI6646475.1"/>
    </source>
</evidence>
<protein>
    <recommendedName>
        <fullName evidence="6">Ubiquitinyl hydrolase 1</fullName>
    </recommendedName>
</protein>
<evidence type="ECO:0000256" key="1">
    <source>
        <dbReference type="ARBA" id="ARBA00004496"/>
    </source>
</evidence>
<evidence type="ECO:0000313" key="5">
    <source>
        <dbReference type="Proteomes" id="UP001165289"/>
    </source>
</evidence>
<evidence type="ECO:0000256" key="2">
    <source>
        <dbReference type="ARBA" id="ARBA00010267"/>
    </source>
</evidence>
<evidence type="ECO:0008006" key="6">
    <source>
        <dbReference type="Google" id="ProtNLM"/>
    </source>
</evidence>
<dbReference type="PANTHER" id="PTHR33662:SF3">
    <property type="entry name" value="FIBROUS SHEATH CABYR-BINDING PROTEIN-LIKE-RELATED"/>
    <property type="match status" value="1"/>
</dbReference>
<dbReference type="GO" id="GO:0004843">
    <property type="term" value="F:cysteine-type deubiquitinase activity"/>
    <property type="evidence" value="ECO:0007669"/>
    <property type="project" value="TreeGrafter"/>
</dbReference>
<comment type="subcellular location">
    <subcellularLocation>
        <location evidence="1">Cytoplasm</location>
    </subcellularLocation>
</comment>
<gene>
    <name evidence="4" type="ORF">LOD99_12596</name>
</gene>
<dbReference type="InterPro" id="IPR023235">
    <property type="entry name" value="FAM105"/>
</dbReference>
<evidence type="ECO:0000256" key="3">
    <source>
        <dbReference type="ARBA" id="ARBA00022490"/>
    </source>
</evidence>
<comment type="similarity">
    <text evidence="2">Belongs to the peptidase C65 family. Otulin subfamily.</text>
</comment>
<dbReference type="PRINTS" id="PR02055">
    <property type="entry name" value="PROTEINF105"/>
</dbReference>
<sequence>MASINHLEETTDFPLTEPSVNPRLSVGYPITFKNYIAQEWLGKTDTADRIRKGYNELGVLGYTHLLQIRGDNYCAIRSNLFQTFSIENLTDCPLLAKMGCPEKVQECVGPIFEKYPFLEKWSFANKEEFHELGDAISVLKMCVGNLAYELNKVRTATTRMDGRVYFLHNLNSNPSERFDFSLMEAIKFYMFVKSAEFWELSQTGEELPNGMEHFFLRETSLSLEDFLINHLNNVGSIGGLEMIEMVLLGYTLGMQIRVYRISSFGKEDFITYYPPGNYPNERIINISAEDDRHYNVITTLNDVEEFHLSTNTYSVEPSV</sequence>
<accession>A0AAV7JDC2</accession>